<dbReference type="Proteomes" id="UP000078200">
    <property type="component" value="Unassembled WGS sequence"/>
</dbReference>
<protein>
    <submittedName>
        <fullName evidence="1">Uncharacterized protein</fullName>
    </submittedName>
</protein>
<dbReference type="EnsemblMetazoa" id="GAUT002104-RA">
    <property type="protein sequence ID" value="GAUT002104-PA"/>
    <property type="gene ID" value="GAUT002104"/>
</dbReference>
<dbReference type="AlphaFoldDB" id="A0A1A9UEG0"/>
<evidence type="ECO:0000313" key="1">
    <source>
        <dbReference type="EnsemblMetazoa" id="GAUT002104-PA"/>
    </source>
</evidence>
<name>A0A1A9UEG0_GLOAU</name>
<proteinExistence type="predicted"/>
<organism evidence="1 2">
    <name type="scientific">Glossina austeni</name>
    <name type="common">Savannah tsetse fly</name>
    <dbReference type="NCBI Taxonomy" id="7395"/>
    <lineage>
        <taxon>Eukaryota</taxon>
        <taxon>Metazoa</taxon>
        <taxon>Ecdysozoa</taxon>
        <taxon>Arthropoda</taxon>
        <taxon>Hexapoda</taxon>
        <taxon>Insecta</taxon>
        <taxon>Pterygota</taxon>
        <taxon>Neoptera</taxon>
        <taxon>Endopterygota</taxon>
        <taxon>Diptera</taxon>
        <taxon>Brachycera</taxon>
        <taxon>Muscomorpha</taxon>
        <taxon>Hippoboscoidea</taxon>
        <taxon>Glossinidae</taxon>
        <taxon>Glossina</taxon>
    </lineage>
</organism>
<dbReference type="VEuPathDB" id="VectorBase:GAUT002104"/>
<keyword evidence="2" id="KW-1185">Reference proteome</keyword>
<evidence type="ECO:0000313" key="2">
    <source>
        <dbReference type="Proteomes" id="UP000078200"/>
    </source>
</evidence>
<reference evidence="1" key="1">
    <citation type="submission" date="2020-05" db="UniProtKB">
        <authorList>
            <consortium name="EnsemblMetazoa"/>
        </authorList>
    </citation>
    <scope>IDENTIFICATION</scope>
    <source>
        <strain evidence="1">TTRI</strain>
    </source>
</reference>
<accession>A0A1A9UEG0</accession>
<sequence length="249" mass="28711">MKNPMNSDFYSKSCTNDFDWRNHAYTLNYKITLLHDVRYYSLLLLNSSWSYPIKGAGRTTQYTATNFTMVFMDALSVQKNCGLYTPYRGDGILPIDKCNELTVRVCKHGPCKEVPLFKEPCGTKRDWLNKHLKLRPNRNRSFVDSCATLALVTKLTLRRGYRFSTRQEKALEKLDRCLVHSNGMLYKHSILGNKYKNRQYLDENELSNHLLLLCSNLTSPVVKLINAKHQSLVRVYLTSTSSVTCGCIM</sequence>